<keyword evidence="4" id="KW-1185">Reference proteome</keyword>
<gene>
    <name evidence="3" type="ORF">FM121_08080</name>
</gene>
<dbReference type="RefSeq" id="WP_086951667.1">
    <property type="nucleotide sequence ID" value="NZ_FWFD01000012.1"/>
</dbReference>
<proteinExistence type="predicted"/>
<evidence type="ECO:0000313" key="4">
    <source>
        <dbReference type="Proteomes" id="UP000195918"/>
    </source>
</evidence>
<evidence type="ECO:0000256" key="1">
    <source>
        <dbReference type="SAM" id="MobiDB-lite"/>
    </source>
</evidence>
<evidence type="ECO:0008006" key="5">
    <source>
        <dbReference type="Google" id="ProtNLM"/>
    </source>
</evidence>
<accession>A0A1X6WP25</accession>
<dbReference type="OrthoDB" id="2365131at2"/>
<dbReference type="AlphaFoldDB" id="A0A1X6WP25"/>
<feature type="transmembrane region" description="Helical" evidence="2">
    <location>
        <begin position="69"/>
        <end position="88"/>
    </location>
</feature>
<evidence type="ECO:0000313" key="3">
    <source>
        <dbReference type="EMBL" id="SLM86030.1"/>
    </source>
</evidence>
<protein>
    <recommendedName>
        <fullName evidence="5">DUF1269 domain-containing protein</fullName>
    </recommendedName>
</protein>
<keyword evidence="2" id="KW-1133">Transmembrane helix</keyword>
<feature type="region of interest" description="Disordered" evidence="1">
    <location>
        <begin position="158"/>
        <end position="180"/>
    </location>
</feature>
<organism evidence="3 4">
    <name type="scientific">Vagococcus fluvialis bH819</name>
    <dbReference type="NCBI Taxonomy" id="1255619"/>
    <lineage>
        <taxon>Bacteria</taxon>
        <taxon>Bacillati</taxon>
        <taxon>Bacillota</taxon>
        <taxon>Bacilli</taxon>
        <taxon>Lactobacillales</taxon>
        <taxon>Enterococcaceae</taxon>
        <taxon>Vagococcus</taxon>
    </lineage>
</organism>
<dbReference type="Proteomes" id="UP000195918">
    <property type="component" value="Unassembled WGS sequence"/>
</dbReference>
<name>A0A1X6WP25_9ENTE</name>
<feature type="compositionally biased region" description="Basic and acidic residues" evidence="1">
    <location>
        <begin position="161"/>
        <end position="173"/>
    </location>
</feature>
<keyword evidence="2" id="KW-0472">Membrane</keyword>
<dbReference type="EMBL" id="FWFD01000012">
    <property type="protein sequence ID" value="SLM86030.1"/>
    <property type="molecule type" value="Genomic_DNA"/>
</dbReference>
<sequence length="180" mass="19974">MANNDKVIIMSFDSESKSYQAFSEIKGLHQARTIKGEQMAVLEHRANHNLEPKDFIDFTGADKNFKGSMIGMFVGILGGPLGVLLGWFTGSIIGSTKDVKEVQNAMSIFEKALAIIPEGETGLILICEEENTGHINDIVVNQLNGTIERLDKEEVESELEEAQKTQEEAEASAKKRWFKK</sequence>
<keyword evidence="2" id="KW-0812">Transmembrane</keyword>
<reference evidence="4" key="1">
    <citation type="submission" date="2017-02" db="EMBL/GenBank/DDBJ databases">
        <authorList>
            <person name="Dridi B."/>
        </authorList>
    </citation>
    <scope>NUCLEOTIDE SEQUENCE [LARGE SCALE GENOMIC DNA]</scope>
    <source>
        <strain evidence="4">bH819</strain>
    </source>
</reference>
<evidence type="ECO:0000256" key="2">
    <source>
        <dbReference type="SAM" id="Phobius"/>
    </source>
</evidence>